<accession>A0A511R3S9</accession>
<protein>
    <submittedName>
        <fullName evidence="1">Uncharacterized protein</fullName>
    </submittedName>
</protein>
<evidence type="ECO:0000313" key="1">
    <source>
        <dbReference type="EMBL" id="GEM84258.1"/>
    </source>
</evidence>
<evidence type="ECO:0000313" key="2">
    <source>
        <dbReference type="Proteomes" id="UP000321197"/>
    </source>
</evidence>
<sequence length="67" mass="7364">MGPLRIRIICFYAKGAALQWAIAKQTYTPGLSIVWFEPNVAGWGWDCDQKMGTQGLAVILAVCASEF</sequence>
<comment type="caution">
    <text evidence="1">The sequence shown here is derived from an EMBL/GenBank/DDBJ whole genome shotgun (WGS) entry which is preliminary data.</text>
</comment>
<reference evidence="1 2" key="1">
    <citation type="submission" date="2019-07" db="EMBL/GenBank/DDBJ databases">
        <title>Whole genome shotgun sequence of Meiothermus hypogaeus NBRC 106114.</title>
        <authorList>
            <person name="Hosoyama A."/>
            <person name="Uohara A."/>
            <person name="Ohji S."/>
            <person name="Ichikawa N."/>
        </authorList>
    </citation>
    <scope>NUCLEOTIDE SEQUENCE [LARGE SCALE GENOMIC DNA]</scope>
    <source>
        <strain evidence="1 2">NBRC 106114</strain>
    </source>
</reference>
<proteinExistence type="predicted"/>
<gene>
    <name evidence="1" type="ORF">MHY01S_24240</name>
</gene>
<dbReference type="AlphaFoldDB" id="A0A511R3S9"/>
<name>A0A511R3S9_9DEIN</name>
<dbReference type="EMBL" id="BJXL01000086">
    <property type="protein sequence ID" value="GEM84258.1"/>
    <property type="molecule type" value="Genomic_DNA"/>
</dbReference>
<organism evidence="1 2">
    <name type="scientific">Meiothermus hypogaeus NBRC 106114</name>
    <dbReference type="NCBI Taxonomy" id="1227553"/>
    <lineage>
        <taxon>Bacteria</taxon>
        <taxon>Thermotogati</taxon>
        <taxon>Deinococcota</taxon>
        <taxon>Deinococci</taxon>
        <taxon>Thermales</taxon>
        <taxon>Thermaceae</taxon>
        <taxon>Meiothermus</taxon>
    </lineage>
</organism>
<dbReference type="Proteomes" id="UP000321197">
    <property type="component" value="Unassembled WGS sequence"/>
</dbReference>